<accession>A0A9J7BPJ4</accession>
<feature type="signal peptide" evidence="1">
    <location>
        <begin position="1"/>
        <end position="19"/>
    </location>
</feature>
<gene>
    <name evidence="2" type="ORF">MOP44_02440</name>
</gene>
<dbReference type="KEGG" id="orp:MOP44_02440"/>
<name>A0A9J7BPJ4_9BACT</name>
<sequence>MKTVAVLATFALFTTVASAATVSGVWNGAFRVPDGEHNVPQLFTFKQTGAEITGTGGPDSSEQYPVIQGQLASGHLRFEVKSKLRDFVYDLKEMNGELRGTVVIRGAGTPVTAEVWLKPVH</sequence>
<evidence type="ECO:0000256" key="1">
    <source>
        <dbReference type="SAM" id="SignalP"/>
    </source>
</evidence>
<proteinExistence type="predicted"/>
<evidence type="ECO:0000313" key="3">
    <source>
        <dbReference type="Proteomes" id="UP001059380"/>
    </source>
</evidence>
<keyword evidence="1" id="KW-0732">Signal</keyword>
<evidence type="ECO:0008006" key="4">
    <source>
        <dbReference type="Google" id="ProtNLM"/>
    </source>
</evidence>
<dbReference type="AlphaFoldDB" id="A0A9J7BPJ4"/>
<dbReference type="Proteomes" id="UP001059380">
    <property type="component" value="Chromosome"/>
</dbReference>
<organism evidence="2 3">
    <name type="scientific">Occallatibacter riparius</name>
    <dbReference type="NCBI Taxonomy" id="1002689"/>
    <lineage>
        <taxon>Bacteria</taxon>
        <taxon>Pseudomonadati</taxon>
        <taxon>Acidobacteriota</taxon>
        <taxon>Terriglobia</taxon>
        <taxon>Terriglobales</taxon>
        <taxon>Acidobacteriaceae</taxon>
        <taxon>Occallatibacter</taxon>
    </lineage>
</organism>
<dbReference type="RefSeq" id="WP_260794310.1">
    <property type="nucleotide sequence ID" value="NZ_CP093313.1"/>
</dbReference>
<feature type="chain" id="PRO_5039887953" description="DUF2147 domain-containing protein" evidence="1">
    <location>
        <begin position="20"/>
        <end position="121"/>
    </location>
</feature>
<reference evidence="2" key="1">
    <citation type="submission" date="2021-04" db="EMBL/GenBank/DDBJ databases">
        <title>Phylogenetic analysis of Acidobacteriaceae.</title>
        <authorList>
            <person name="Qiu L."/>
            <person name="Zhang Q."/>
        </authorList>
    </citation>
    <scope>NUCLEOTIDE SEQUENCE</scope>
    <source>
        <strain evidence="2">DSM 25168</strain>
    </source>
</reference>
<keyword evidence="3" id="KW-1185">Reference proteome</keyword>
<protein>
    <recommendedName>
        <fullName evidence="4">DUF2147 domain-containing protein</fullName>
    </recommendedName>
</protein>
<evidence type="ECO:0000313" key="2">
    <source>
        <dbReference type="EMBL" id="UWZ84804.1"/>
    </source>
</evidence>
<dbReference type="EMBL" id="CP093313">
    <property type="protein sequence ID" value="UWZ84804.1"/>
    <property type="molecule type" value="Genomic_DNA"/>
</dbReference>